<comment type="caution">
    <text evidence="2">The sequence shown here is derived from an EMBL/GenBank/DDBJ whole genome shotgun (WGS) entry which is preliminary data.</text>
</comment>
<keyword evidence="1" id="KW-0472">Membrane</keyword>
<evidence type="ECO:0000256" key="1">
    <source>
        <dbReference type="SAM" id="Phobius"/>
    </source>
</evidence>
<keyword evidence="1" id="KW-0812">Transmembrane</keyword>
<gene>
    <name evidence="2" type="ORF">FOT63_19380</name>
</gene>
<name>A0A9X9G1Q2_9GAMM</name>
<dbReference type="EMBL" id="VOUP01000012">
    <property type="protein sequence ID" value="TXE27090.1"/>
    <property type="molecule type" value="Genomic_DNA"/>
</dbReference>
<sequence>MRMDKITTGISYGASGGGAAFWFTRLLDGYTPEQWAAIGVLGGLFFAFLTWIMNLYFKIREDRRKERLGRLVDEQAE</sequence>
<dbReference type="Pfam" id="PF04971">
    <property type="entry name" value="Phage_holin_2_1"/>
    <property type="match status" value="1"/>
</dbReference>
<dbReference type="InterPro" id="IPR007054">
    <property type="entry name" value="Lysis_S"/>
</dbReference>
<evidence type="ECO:0000313" key="3">
    <source>
        <dbReference type="Proteomes" id="UP000321307"/>
    </source>
</evidence>
<evidence type="ECO:0000313" key="2">
    <source>
        <dbReference type="EMBL" id="TXE27090.1"/>
    </source>
</evidence>
<feature type="transmembrane region" description="Helical" evidence="1">
    <location>
        <begin position="35"/>
        <end position="57"/>
    </location>
</feature>
<dbReference type="AlphaFoldDB" id="A0A9X9G1Q2"/>
<reference evidence="2 3" key="1">
    <citation type="submission" date="2019-07" db="EMBL/GenBank/DDBJ databases">
        <title>Serratia strains were isolated from fresh produce.</title>
        <authorList>
            <person name="Cho G.-S."/>
            <person name="Stein M."/>
            <person name="Lee W."/>
            <person name="Suh S.H."/>
            <person name="Franz C.M.A.P."/>
        </authorList>
    </citation>
    <scope>NUCLEOTIDE SEQUENCE [LARGE SCALE GENOMIC DNA]</scope>
    <source>
        <strain evidence="2 3">S17</strain>
    </source>
</reference>
<accession>A0A9X9G1Q2</accession>
<keyword evidence="1" id="KW-1133">Transmembrane helix</keyword>
<dbReference type="PIRSF" id="PIRSF030786">
    <property type="entry name" value="Lysis_S"/>
    <property type="match status" value="1"/>
</dbReference>
<protein>
    <submittedName>
        <fullName evidence="2">Holin</fullName>
    </submittedName>
</protein>
<dbReference type="RefSeq" id="WP_147838757.1">
    <property type="nucleotide sequence ID" value="NZ_VOUP01000012.1"/>
</dbReference>
<dbReference type="GO" id="GO:0001907">
    <property type="term" value="P:symbiont-mediated killing of host cell"/>
    <property type="evidence" value="ECO:0007669"/>
    <property type="project" value="InterPro"/>
</dbReference>
<proteinExistence type="predicted"/>
<organism evidence="2 3">
    <name type="scientific">Serratia ureilytica</name>
    <dbReference type="NCBI Taxonomy" id="300181"/>
    <lineage>
        <taxon>Bacteria</taxon>
        <taxon>Pseudomonadati</taxon>
        <taxon>Pseudomonadota</taxon>
        <taxon>Gammaproteobacteria</taxon>
        <taxon>Enterobacterales</taxon>
        <taxon>Yersiniaceae</taxon>
        <taxon>Serratia</taxon>
    </lineage>
</organism>
<dbReference type="GO" id="GO:0140911">
    <property type="term" value="F:pore-forming activity"/>
    <property type="evidence" value="ECO:0007669"/>
    <property type="project" value="InterPro"/>
</dbReference>
<dbReference type="Proteomes" id="UP000321307">
    <property type="component" value="Unassembled WGS sequence"/>
</dbReference>